<reference evidence="2" key="1">
    <citation type="submission" date="2016-07" db="EMBL/GenBank/DDBJ databases">
        <title>New class B carbapenemase carried by novel plasmid in Pseudomonas putida enviromental strain in eastern Amazonia.</title>
        <authorList>
            <person name="Souza C.O."/>
            <person name="Lima K.V."/>
            <person name="Brasiliense D.M."/>
            <person name="Perez-Chaparro P.J."/>
            <person name="Mamizuka E.M."/>
            <person name="Lima M.O."/>
            <person name="Lima L.N."/>
            <person name="McCulloch J.A."/>
        </authorList>
    </citation>
    <scope>NUCLEOTIDE SEQUENCE [LARGE SCALE GENOMIC DNA]</scope>
    <source>
        <strain evidence="2">IEC33019</strain>
    </source>
</reference>
<proteinExistence type="predicted"/>
<gene>
    <name evidence="2" type="ORF">IEC33019_3367</name>
</gene>
<feature type="compositionally biased region" description="Acidic residues" evidence="1">
    <location>
        <begin position="190"/>
        <end position="203"/>
    </location>
</feature>
<feature type="region of interest" description="Disordered" evidence="1">
    <location>
        <begin position="185"/>
        <end position="211"/>
    </location>
</feature>
<sequence length="211" mass="23876">MNKPSEISSSLTSSRLSIIAKRILDVLDDALRTASTDLDCSYSRGTLSWARIKNALVQLARSNEHPWLTIKHSGNDLLLGIGSETVRFFLDDHENPKKMRVLNPTSSEARQLQLFEEDAHSEYLWRFIIERALTEEDDHQIYFVGYEAHAEHDGTLVAEWRYNAERVRTLVAVDDEIPAAAELEPIELSPIDEDTAEGKDDEAVDRNGRGV</sequence>
<protein>
    <submittedName>
        <fullName evidence="2">Uncharacterized protein</fullName>
    </submittedName>
</protein>
<accession>A0A1B2F9S0</accession>
<dbReference type="RefSeq" id="WP_157765898.1">
    <property type="nucleotide sequence ID" value="NZ_CP016634.1"/>
</dbReference>
<organism evidence="2">
    <name type="scientific">Pseudomonas putida</name>
    <name type="common">Arthrobacter siderocapsulatus</name>
    <dbReference type="NCBI Taxonomy" id="303"/>
    <lineage>
        <taxon>Bacteria</taxon>
        <taxon>Pseudomonadati</taxon>
        <taxon>Pseudomonadota</taxon>
        <taxon>Gammaproteobacteria</taxon>
        <taxon>Pseudomonadales</taxon>
        <taxon>Pseudomonadaceae</taxon>
        <taxon>Pseudomonas</taxon>
    </lineage>
</organism>
<name>A0A1B2F9S0_PSEPU</name>
<evidence type="ECO:0000256" key="1">
    <source>
        <dbReference type="SAM" id="MobiDB-lite"/>
    </source>
</evidence>
<dbReference type="AlphaFoldDB" id="A0A1B2F9S0"/>
<evidence type="ECO:0000313" key="2">
    <source>
        <dbReference type="EMBL" id="ANY88894.1"/>
    </source>
</evidence>
<dbReference type="EMBL" id="CP016634">
    <property type="protein sequence ID" value="ANY88894.1"/>
    <property type="molecule type" value="Genomic_DNA"/>
</dbReference>